<sequence length="422" mass="47278">MASVWAGYRCSLLGWLMVEVSLSHKISLQSINRRGWQRNQTFTHSLYRYSALYFCAYSLWFDLVKRLSILCQVQWELIWGAIIILFNISKWIFYFFCTDTKRVTVGFASISSNKPAPNTCHGGPKSAWDICAASQGMLALLALTTIALIGHTGMMVVMTIKLSRRTEESVWRVMAWELDDKLRPRPERVITTTNVTMSGVEAGVIQERPVSKVLPPVPMGMVEDPPRARNPLTFSTVSSLLNPAPRDLPGSARQEGRFQLHDGPAPVPVERPPVQRAFERISGYIHDDPHNAPSGFGGFSMYYAPTPVYDRFTRGMSEAFPSSGVGTPVTPALKPPSPLQPRKIQKKDGRWMLADESDALERPLVGEDRPTLPARFQSRMHEIQPPAAAQVTPVRRPSRTPPRIMPGTLPNPNSYRPILEDI</sequence>
<evidence type="ECO:0000313" key="4">
    <source>
        <dbReference type="Proteomes" id="UP000011668"/>
    </source>
</evidence>
<keyword evidence="2" id="KW-0812">Transmembrane</keyword>
<evidence type="ECO:0008006" key="5">
    <source>
        <dbReference type="Google" id="ProtNLM"/>
    </source>
</evidence>
<comment type="caution">
    <text evidence="3">The sequence shown here is derived from an EMBL/GenBank/DDBJ whole genome shotgun (WGS) entry which is preliminary data.</text>
</comment>
<feature type="transmembrane region" description="Helical" evidence="2">
    <location>
        <begin position="138"/>
        <end position="160"/>
    </location>
</feature>
<protein>
    <recommendedName>
        <fullName evidence="5">Transmembrane protein</fullName>
    </recommendedName>
</protein>
<evidence type="ECO:0000313" key="3">
    <source>
        <dbReference type="EMBL" id="ELU44228.1"/>
    </source>
</evidence>
<evidence type="ECO:0000256" key="2">
    <source>
        <dbReference type="SAM" id="Phobius"/>
    </source>
</evidence>
<dbReference type="AlphaFoldDB" id="L8X5B3"/>
<name>L8X5B3_THACA</name>
<gene>
    <name evidence="3" type="ORF">AG1IA_01749</name>
</gene>
<reference evidence="3 4" key="1">
    <citation type="journal article" date="2013" name="Nat. Commun.">
        <title>The evolution and pathogenic mechanisms of the rice sheath blight pathogen.</title>
        <authorList>
            <person name="Zheng A."/>
            <person name="Lin R."/>
            <person name="Xu L."/>
            <person name="Qin P."/>
            <person name="Tang C."/>
            <person name="Ai P."/>
            <person name="Zhang D."/>
            <person name="Liu Y."/>
            <person name="Sun Z."/>
            <person name="Feng H."/>
            <person name="Wang Y."/>
            <person name="Chen Y."/>
            <person name="Liang X."/>
            <person name="Fu R."/>
            <person name="Li Q."/>
            <person name="Zhang J."/>
            <person name="Yu X."/>
            <person name="Xie Z."/>
            <person name="Ding L."/>
            <person name="Guan P."/>
            <person name="Tang J."/>
            <person name="Liang Y."/>
            <person name="Wang S."/>
            <person name="Deng Q."/>
            <person name="Li S."/>
            <person name="Zhu J."/>
            <person name="Wang L."/>
            <person name="Liu H."/>
            <person name="Li P."/>
        </authorList>
    </citation>
    <scope>NUCLEOTIDE SEQUENCE [LARGE SCALE GENOMIC DNA]</scope>
    <source>
        <strain evidence="4">AG-1 IA</strain>
    </source>
</reference>
<feature type="region of interest" description="Disordered" evidence="1">
    <location>
        <begin position="323"/>
        <end position="343"/>
    </location>
</feature>
<feature type="region of interest" description="Disordered" evidence="1">
    <location>
        <begin position="393"/>
        <end position="413"/>
    </location>
</feature>
<dbReference type="Proteomes" id="UP000011668">
    <property type="component" value="Unassembled WGS sequence"/>
</dbReference>
<accession>L8X5B3</accession>
<keyword evidence="4" id="KW-1185">Reference proteome</keyword>
<dbReference type="EMBL" id="AFRT01000381">
    <property type="protein sequence ID" value="ELU44228.1"/>
    <property type="molecule type" value="Genomic_DNA"/>
</dbReference>
<feature type="transmembrane region" description="Helical" evidence="2">
    <location>
        <begin position="76"/>
        <end position="96"/>
    </location>
</feature>
<feature type="transmembrane region" description="Helical" evidence="2">
    <location>
        <begin position="47"/>
        <end position="64"/>
    </location>
</feature>
<dbReference type="HOGENOM" id="CLU_696661_0_0_1"/>
<dbReference type="OrthoDB" id="3199043at2759"/>
<proteinExistence type="predicted"/>
<organism evidence="3 4">
    <name type="scientific">Thanatephorus cucumeris (strain AG1-IA)</name>
    <name type="common">Rice sheath blight fungus</name>
    <name type="synonym">Rhizoctonia solani</name>
    <dbReference type="NCBI Taxonomy" id="983506"/>
    <lineage>
        <taxon>Eukaryota</taxon>
        <taxon>Fungi</taxon>
        <taxon>Dikarya</taxon>
        <taxon>Basidiomycota</taxon>
        <taxon>Agaricomycotina</taxon>
        <taxon>Agaricomycetes</taxon>
        <taxon>Cantharellales</taxon>
        <taxon>Ceratobasidiaceae</taxon>
        <taxon>Rhizoctonia</taxon>
        <taxon>Rhizoctonia solani AG-1</taxon>
    </lineage>
</organism>
<evidence type="ECO:0000256" key="1">
    <source>
        <dbReference type="SAM" id="MobiDB-lite"/>
    </source>
</evidence>
<keyword evidence="2" id="KW-1133">Transmembrane helix</keyword>
<keyword evidence="2" id="KW-0472">Membrane</keyword>